<dbReference type="GeneID" id="20820541"/>
<dbReference type="PROSITE" id="PS50020">
    <property type="entry name" value="WW_DOMAIN_2"/>
    <property type="match status" value="1"/>
</dbReference>
<dbReference type="EMBL" id="KI913288">
    <property type="protein sequence ID" value="ETV64579.1"/>
    <property type="molecule type" value="Genomic_DNA"/>
</dbReference>
<feature type="domain" description="WW" evidence="3">
    <location>
        <begin position="58"/>
        <end position="92"/>
    </location>
</feature>
<feature type="coiled-coil region" evidence="1">
    <location>
        <begin position="269"/>
        <end position="299"/>
    </location>
</feature>
<protein>
    <recommendedName>
        <fullName evidence="3">WW domain-containing protein</fullName>
    </recommendedName>
</protein>
<dbReference type="AlphaFoldDB" id="W4FCG9"/>
<evidence type="ECO:0000313" key="4">
    <source>
        <dbReference type="EMBL" id="ETV64579.1"/>
    </source>
</evidence>
<proteinExistence type="predicted"/>
<dbReference type="OrthoDB" id="163747at2759"/>
<dbReference type="RefSeq" id="XP_009845935.1">
    <property type="nucleotide sequence ID" value="XM_009847633.1"/>
</dbReference>
<feature type="region of interest" description="Disordered" evidence="2">
    <location>
        <begin position="511"/>
        <end position="533"/>
    </location>
</feature>
<sequence length="533" mass="60581">MAEGTGGDGRRKDSVVLVERDSSLSKIDSVRKSSAKRRMSIEARISENKIITIGDYHTPLPEGWSYRESTNHKGKWYYISPEGQAQWIPPLVKTGKLYEWKLHLYIEFGPGKLGMNLKAVDALPDTLWTQFQVEIHTLRKLGNGHASPAELYNWSVKPDRRIYAGFRIVEIAGASVAGFTYSDVIDKINKTPRPVVIGFCDCHRGLVGDPDQVDDMDDDEATKSVYQQRFNTIQSDHMKAMVLTELDKELWLADLKRLAALDVECRAKCKRLRREMAQMNAKNVQLEQLLQQRVAEKRRCITLVSNLDVQQGQSITHVEMRGRELVKKQQALRKAIADTKKENARLMDQHAADTIALDALYEQLDRDDCNNVLLMTKTQLYDEYGVKRSPFTLQDLHLLCFTLEEAAIVEEQEVQRGISEVAQLRRHVAAMETGGASPANDDDSSSSTSSSTRDLEMKLDWLRDQLQKTAQTIAKAEKKGKSKAVKGGYRRRNLLKIEYQLVQDELQTKLQHMGPQPTCPEEPALLDHRTDEM</sequence>
<reference evidence="4" key="1">
    <citation type="submission" date="2013-12" db="EMBL/GenBank/DDBJ databases">
        <title>The Genome Sequence of Aphanomyces astaci APO3.</title>
        <authorList>
            <consortium name="The Broad Institute Genomics Platform"/>
            <person name="Russ C."/>
            <person name="Tyler B."/>
            <person name="van West P."/>
            <person name="Dieguez-Uribeondo J."/>
            <person name="Young S.K."/>
            <person name="Zeng Q."/>
            <person name="Gargeya S."/>
            <person name="Fitzgerald M."/>
            <person name="Abouelleil A."/>
            <person name="Alvarado L."/>
            <person name="Chapman S.B."/>
            <person name="Gainer-Dewar J."/>
            <person name="Goldberg J."/>
            <person name="Griggs A."/>
            <person name="Gujja S."/>
            <person name="Hansen M."/>
            <person name="Howarth C."/>
            <person name="Imamovic A."/>
            <person name="Ireland A."/>
            <person name="Larimer J."/>
            <person name="McCowan C."/>
            <person name="Murphy C."/>
            <person name="Pearson M."/>
            <person name="Poon T.W."/>
            <person name="Priest M."/>
            <person name="Roberts A."/>
            <person name="Saif S."/>
            <person name="Shea T."/>
            <person name="Sykes S."/>
            <person name="Wortman J."/>
            <person name="Nusbaum C."/>
            <person name="Birren B."/>
        </authorList>
    </citation>
    <scope>NUCLEOTIDE SEQUENCE [LARGE SCALE GENOMIC DNA]</scope>
    <source>
        <strain evidence="4">APO3</strain>
    </source>
</reference>
<dbReference type="VEuPathDB" id="FungiDB:H257_18545"/>
<keyword evidence="1" id="KW-0175">Coiled coil</keyword>
<gene>
    <name evidence="4" type="ORF">H257_18545</name>
</gene>
<dbReference type="InterPro" id="IPR001202">
    <property type="entry name" value="WW_dom"/>
</dbReference>
<evidence type="ECO:0000256" key="2">
    <source>
        <dbReference type="SAM" id="MobiDB-lite"/>
    </source>
</evidence>
<feature type="region of interest" description="Disordered" evidence="2">
    <location>
        <begin position="432"/>
        <end position="454"/>
    </location>
</feature>
<evidence type="ECO:0000259" key="3">
    <source>
        <dbReference type="PROSITE" id="PS50020"/>
    </source>
</evidence>
<name>W4FCG9_APHAT</name>
<accession>W4FCG9</accession>
<evidence type="ECO:0000256" key="1">
    <source>
        <dbReference type="SAM" id="Coils"/>
    </source>
</evidence>
<organism evidence="4">
    <name type="scientific">Aphanomyces astaci</name>
    <name type="common">Crayfish plague agent</name>
    <dbReference type="NCBI Taxonomy" id="112090"/>
    <lineage>
        <taxon>Eukaryota</taxon>
        <taxon>Sar</taxon>
        <taxon>Stramenopiles</taxon>
        <taxon>Oomycota</taxon>
        <taxon>Saprolegniomycetes</taxon>
        <taxon>Saprolegniales</taxon>
        <taxon>Verrucalvaceae</taxon>
        <taxon>Aphanomyces</taxon>
    </lineage>
</organism>